<organism evidence="2 3">
    <name type="scientific">Actinomyces oris</name>
    <dbReference type="NCBI Taxonomy" id="544580"/>
    <lineage>
        <taxon>Bacteria</taxon>
        <taxon>Bacillati</taxon>
        <taxon>Actinomycetota</taxon>
        <taxon>Actinomycetes</taxon>
        <taxon>Actinomycetales</taxon>
        <taxon>Actinomycetaceae</taxon>
        <taxon>Actinomyces</taxon>
    </lineage>
</organism>
<feature type="domain" description="N-acetyltransferase" evidence="1">
    <location>
        <begin position="3"/>
        <end position="178"/>
    </location>
</feature>
<evidence type="ECO:0000313" key="2">
    <source>
        <dbReference type="EMBL" id="MDT0248301.1"/>
    </source>
</evidence>
<dbReference type="AlphaFoldDB" id="A0AAE4K468"/>
<name>A0AAE4K468_9ACTO</name>
<protein>
    <submittedName>
        <fullName evidence="2">GNAT family N-acetyltransferase</fullName>
    </submittedName>
</protein>
<accession>A0AAE4K468</accession>
<comment type="caution">
    <text evidence="2">The sequence shown here is derived from an EMBL/GenBank/DDBJ whole genome shotgun (WGS) entry which is preliminary data.</text>
</comment>
<dbReference type="SUPFAM" id="SSF55729">
    <property type="entry name" value="Acyl-CoA N-acyltransferases (Nat)"/>
    <property type="match status" value="1"/>
</dbReference>
<dbReference type="GO" id="GO:0016747">
    <property type="term" value="F:acyltransferase activity, transferring groups other than amino-acyl groups"/>
    <property type="evidence" value="ECO:0007669"/>
    <property type="project" value="InterPro"/>
</dbReference>
<dbReference type="EMBL" id="JAMZMH010000004">
    <property type="protein sequence ID" value="MDT0248301.1"/>
    <property type="molecule type" value="Genomic_DNA"/>
</dbReference>
<gene>
    <name evidence="2" type="ORF">RMW62_04315</name>
</gene>
<dbReference type="Gene3D" id="3.40.630.30">
    <property type="match status" value="1"/>
</dbReference>
<dbReference type="Pfam" id="PF00583">
    <property type="entry name" value="Acetyltransf_1"/>
    <property type="match status" value="1"/>
</dbReference>
<dbReference type="RefSeq" id="WP_311372355.1">
    <property type="nucleotide sequence ID" value="NZ_JAMZMH010000004.1"/>
</dbReference>
<proteinExistence type="predicted"/>
<dbReference type="InterPro" id="IPR016181">
    <property type="entry name" value="Acyl_CoA_acyltransferase"/>
</dbReference>
<evidence type="ECO:0000313" key="3">
    <source>
        <dbReference type="Proteomes" id="UP001180729"/>
    </source>
</evidence>
<sequence length="181" mass="20396">MTISLKPLEAAGRESFIADLQEAFEHFVGDARGSFIDESLYEDGTVNPAAPPILPREDIEESLSRSEVQALRIIEDGAAVGGVILTVEGDRGEVEIIAINASTHGRGVGTRAWTAIEEAYPNVREWELVTPYFEVRNIHFYVNKCGFHIVEFFNERHPDPSDPDKDKERSFRFVKHVERPK</sequence>
<dbReference type="InterPro" id="IPR000182">
    <property type="entry name" value="GNAT_dom"/>
</dbReference>
<dbReference type="PROSITE" id="PS51186">
    <property type="entry name" value="GNAT"/>
    <property type="match status" value="1"/>
</dbReference>
<evidence type="ECO:0000259" key="1">
    <source>
        <dbReference type="PROSITE" id="PS51186"/>
    </source>
</evidence>
<dbReference type="Proteomes" id="UP001180729">
    <property type="component" value="Unassembled WGS sequence"/>
</dbReference>
<reference evidence="2" key="1">
    <citation type="submission" date="2022-06" db="EMBL/GenBank/DDBJ databases">
        <title>Draft Genome Sequences of Three Actinomyces oris Strains, Isolated from Healthy Human Feces.</title>
        <authorList>
            <person name="Ye Y."/>
            <person name="Liu C."/>
            <person name="Zhao J."/>
            <person name="Xu J."/>
            <person name="Huang H."/>
            <person name="Wang B."/>
            <person name="Wei J."/>
            <person name="Jing X."/>
        </authorList>
    </citation>
    <scope>NUCLEOTIDE SEQUENCE</scope>
    <source>
        <strain evidence="2">CNGBCC1803368</strain>
    </source>
</reference>